<dbReference type="Proteomes" id="UP000030686">
    <property type="component" value="Unassembled WGS sequence"/>
</dbReference>
<evidence type="ECO:0000313" key="3">
    <source>
        <dbReference type="Proteomes" id="UP000030686"/>
    </source>
</evidence>
<evidence type="ECO:0000256" key="1">
    <source>
        <dbReference type="SAM" id="MobiDB-lite"/>
    </source>
</evidence>
<sequence length="83" mass="9055">MSDGFKVRHQDHRGFSDGANHVPDQRFNRSIALWGAIGRGVPVGAQNIRPNTGCSAFRVMSSASCSLRDLEFASVVMLRVCCC</sequence>
<name>W6QDB4_PENRF</name>
<feature type="region of interest" description="Disordered" evidence="1">
    <location>
        <begin position="1"/>
        <end position="21"/>
    </location>
</feature>
<protein>
    <submittedName>
        <fullName evidence="2">Genomic scaffold, ProqFM164S03</fullName>
    </submittedName>
</protein>
<proteinExistence type="predicted"/>
<reference evidence="2" key="1">
    <citation type="journal article" date="2014" name="Nat. Commun.">
        <title>Multiple recent horizontal transfers of a large genomic region in cheese making fungi.</title>
        <authorList>
            <person name="Cheeseman K."/>
            <person name="Ropars J."/>
            <person name="Renault P."/>
            <person name="Dupont J."/>
            <person name="Gouzy J."/>
            <person name="Branca A."/>
            <person name="Abraham A.L."/>
            <person name="Ceppi M."/>
            <person name="Conseiller E."/>
            <person name="Debuchy R."/>
            <person name="Malagnac F."/>
            <person name="Goarin A."/>
            <person name="Silar P."/>
            <person name="Lacoste S."/>
            <person name="Sallet E."/>
            <person name="Bensimon A."/>
            <person name="Giraud T."/>
            <person name="Brygoo Y."/>
        </authorList>
    </citation>
    <scope>NUCLEOTIDE SEQUENCE [LARGE SCALE GENOMIC DNA]</scope>
    <source>
        <strain evidence="2">FM164</strain>
    </source>
</reference>
<dbReference type="EMBL" id="HG792017">
    <property type="protein sequence ID" value="CDM34683.1"/>
    <property type="molecule type" value="Genomic_DNA"/>
</dbReference>
<accession>W6QDB4</accession>
<dbReference type="OrthoDB" id="4356012at2759"/>
<evidence type="ECO:0000313" key="2">
    <source>
        <dbReference type="EMBL" id="CDM34683.1"/>
    </source>
</evidence>
<gene>
    <name evidence="2" type="ORF">PROQFM164_S03g001408</name>
</gene>
<feature type="compositionally biased region" description="Basic and acidic residues" evidence="1">
    <location>
        <begin position="1"/>
        <end position="15"/>
    </location>
</feature>
<dbReference type="AlphaFoldDB" id="W6QDB4"/>
<keyword evidence="3" id="KW-1185">Reference proteome</keyword>
<organism evidence="2 3">
    <name type="scientific">Penicillium roqueforti (strain FM164)</name>
    <dbReference type="NCBI Taxonomy" id="1365484"/>
    <lineage>
        <taxon>Eukaryota</taxon>
        <taxon>Fungi</taxon>
        <taxon>Dikarya</taxon>
        <taxon>Ascomycota</taxon>
        <taxon>Pezizomycotina</taxon>
        <taxon>Eurotiomycetes</taxon>
        <taxon>Eurotiomycetidae</taxon>
        <taxon>Eurotiales</taxon>
        <taxon>Aspergillaceae</taxon>
        <taxon>Penicillium</taxon>
    </lineage>
</organism>